<feature type="region of interest" description="Disordered" evidence="1">
    <location>
        <begin position="435"/>
        <end position="457"/>
    </location>
</feature>
<reference evidence="2 3" key="1">
    <citation type="submission" date="2020-02" db="EMBL/GenBank/DDBJ databases">
        <authorList>
            <person name="Ferguson B K."/>
        </authorList>
    </citation>
    <scope>NUCLEOTIDE SEQUENCE [LARGE SCALE GENOMIC DNA]</scope>
</reference>
<feature type="compositionally biased region" description="Basic and acidic residues" evidence="1">
    <location>
        <begin position="474"/>
        <end position="497"/>
    </location>
</feature>
<feature type="region of interest" description="Disordered" evidence="1">
    <location>
        <begin position="1"/>
        <end position="417"/>
    </location>
</feature>
<organism evidence="2 3">
    <name type="scientific">Trichogramma brassicae</name>
    <dbReference type="NCBI Taxonomy" id="86971"/>
    <lineage>
        <taxon>Eukaryota</taxon>
        <taxon>Metazoa</taxon>
        <taxon>Ecdysozoa</taxon>
        <taxon>Arthropoda</taxon>
        <taxon>Hexapoda</taxon>
        <taxon>Insecta</taxon>
        <taxon>Pterygota</taxon>
        <taxon>Neoptera</taxon>
        <taxon>Endopterygota</taxon>
        <taxon>Hymenoptera</taxon>
        <taxon>Apocrita</taxon>
        <taxon>Proctotrupomorpha</taxon>
        <taxon>Chalcidoidea</taxon>
        <taxon>Trichogrammatidae</taxon>
        <taxon>Trichogramma</taxon>
    </lineage>
</organism>
<evidence type="ECO:0000313" key="2">
    <source>
        <dbReference type="EMBL" id="CAB0041456.1"/>
    </source>
</evidence>
<sequence>MTLEKDKPAPGQSPRKSPRKQSIDQLLTTYRPPNMIQKERTPSRPHSSSSSSLSRESDTPARGQSNEALTKAQSLDSPALEGAQSSGDEGHVQDIQSVHKLQEQAQPLLQAESPVLAEPLPASPESTVKPPDNLLGPVSRVPILTSDENDISPSDEGVPTPETDARTVDNPVVIYQNPTSENPEVVTYLPSEDRAAPGQKPETQPLVRPSIHRLISREEAQTNEDSGNEADQSSAPSTPLMRAQSHEASPANEPRPWVPRARSVQLEGDNQRSRAQEDVATSSSAEPVTSDDEETRTKPRNYRTPLETPHDEAESSLRPMRPATFEYDIDSTQSLLQEQSLNQTARIRQDAEQQSRPSHDRRVSDDNPPARDYQYQWRGRNVHLVPREPIRQDVEQRQSRPNHDRPVPDDNPPVQQYDLRGQNVHLVPPEQIRQEVEQQARPNHDRPVPDDNPPVQQYDLRGQNVHLVSPEQIRQDVEQSQDMKLEKLIEPDRHDDNDQNPTPGPRNWWGPAPPM</sequence>
<feature type="compositionally biased region" description="Polar residues" evidence="1">
    <location>
        <begin position="223"/>
        <end position="237"/>
    </location>
</feature>
<accession>A0A6H5IWD2</accession>
<dbReference type="AlphaFoldDB" id="A0A6H5IWD2"/>
<evidence type="ECO:0000313" key="3">
    <source>
        <dbReference type="Proteomes" id="UP000479190"/>
    </source>
</evidence>
<evidence type="ECO:0000256" key="1">
    <source>
        <dbReference type="SAM" id="MobiDB-lite"/>
    </source>
</evidence>
<proteinExistence type="predicted"/>
<feature type="compositionally biased region" description="Basic and acidic residues" evidence="1">
    <location>
        <begin position="385"/>
        <end position="408"/>
    </location>
</feature>
<feature type="region of interest" description="Disordered" evidence="1">
    <location>
        <begin position="474"/>
        <end position="515"/>
    </location>
</feature>
<dbReference type="OrthoDB" id="10475225at2759"/>
<feature type="compositionally biased region" description="Polar residues" evidence="1">
    <location>
        <begin position="62"/>
        <end position="76"/>
    </location>
</feature>
<dbReference type="Proteomes" id="UP000479190">
    <property type="component" value="Unassembled WGS sequence"/>
</dbReference>
<feature type="compositionally biased region" description="Polar residues" evidence="1">
    <location>
        <begin position="330"/>
        <end position="346"/>
    </location>
</feature>
<name>A0A6H5IWD2_9HYME</name>
<keyword evidence="3" id="KW-1185">Reference proteome</keyword>
<feature type="compositionally biased region" description="Low complexity" evidence="1">
    <location>
        <begin position="103"/>
        <end position="112"/>
    </location>
</feature>
<dbReference type="EMBL" id="CADCXV010001116">
    <property type="protein sequence ID" value="CAB0041456.1"/>
    <property type="molecule type" value="Genomic_DNA"/>
</dbReference>
<gene>
    <name evidence="2" type="ORF">TBRA_LOCUS13124</name>
</gene>
<feature type="compositionally biased region" description="Basic and acidic residues" evidence="1">
    <location>
        <begin position="347"/>
        <end position="369"/>
    </location>
</feature>
<feature type="compositionally biased region" description="Basic and acidic residues" evidence="1">
    <location>
        <begin position="435"/>
        <end position="449"/>
    </location>
</feature>
<protein>
    <submittedName>
        <fullName evidence="2">Uncharacterized protein</fullName>
    </submittedName>
</protein>
<feature type="compositionally biased region" description="Low complexity" evidence="1">
    <location>
        <begin position="44"/>
        <end position="54"/>
    </location>
</feature>